<dbReference type="EMBL" id="CAXKWB010043724">
    <property type="protein sequence ID" value="CAL4159753.1"/>
    <property type="molecule type" value="Genomic_DNA"/>
</dbReference>
<proteinExistence type="predicted"/>
<keyword evidence="1" id="KW-1133">Transmembrane helix</keyword>
<organism evidence="2 3">
    <name type="scientific">Meganyctiphanes norvegica</name>
    <name type="common">Northern krill</name>
    <name type="synonym">Thysanopoda norvegica</name>
    <dbReference type="NCBI Taxonomy" id="48144"/>
    <lineage>
        <taxon>Eukaryota</taxon>
        <taxon>Metazoa</taxon>
        <taxon>Ecdysozoa</taxon>
        <taxon>Arthropoda</taxon>
        <taxon>Crustacea</taxon>
        <taxon>Multicrustacea</taxon>
        <taxon>Malacostraca</taxon>
        <taxon>Eumalacostraca</taxon>
        <taxon>Eucarida</taxon>
        <taxon>Euphausiacea</taxon>
        <taxon>Euphausiidae</taxon>
        <taxon>Meganyctiphanes</taxon>
    </lineage>
</organism>
<protein>
    <submittedName>
        <fullName evidence="2">Uncharacterized protein</fullName>
    </submittedName>
</protein>
<dbReference type="AlphaFoldDB" id="A0AAV2S2U6"/>
<feature type="transmembrane region" description="Helical" evidence="1">
    <location>
        <begin position="20"/>
        <end position="42"/>
    </location>
</feature>
<sequence>MPKNNVGSSDEGWCGYKLMVVVGVMVAIIMYTLGAVATGIAYRLTPHGENCTCFIRNDPVPVAVKTGEWFETPMVVVGPAFMAAGGSIVAFIIFQWCFCRPVIKHGDFS</sequence>
<evidence type="ECO:0000313" key="3">
    <source>
        <dbReference type="Proteomes" id="UP001497623"/>
    </source>
</evidence>
<gene>
    <name evidence="2" type="ORF">MNOR_LOCUS32327</name>
</gene>
<evidence type="ECO:0000256" key="1">
    <source>
        <dbReference type="SAM" id="Phobius"/>
    </source>
</evidence>
<accession>A0AAV2S2U6</accession>
<keyword evidence="1" id="KW-0472">Membrane</keyword>
<name>A0AAV2S2U6_MEGNR</name>
<evidence type="ECO:0000313" key="2">
    <source>
        <dbReference type="EMBL" id="CAL4159753.1"/>
    </source>
</evidence>
<feature type="transmembrane region" description="Helical" evidence="1">
    <location>
        <begin position="76"/>
        <end position="99"/>
    </location>
</feature>
<keyword evidence="1" id="KW-0812">Transmembrane</keyword>
<comment type="caution">
    <text evidence="2">The sequence shown here is derived from an EMBL/GenBank/DDBJ whole genome shotgun (WGS) entry which is preliminary data.</text>
</comment>
<dbReference type="Proteomes" id="UP001497623">
    <property type="component" value="Unassembled WGS sequence"/>
</dbReference>
<reference evidence="2 3" key="1">
    <citation type="submission" date="2024-05" db="EMBL/GenBank/DDBJ databases">
        <authorList>
            <person name="Wallberg A."/>
        </authorList>
    </citation>
    <scope>NUCLEOTIDE SEQUENCE [LARGE SCALE GENOMIC DNA]</scope>
</reference>
<keyword evidence="3" id="KW-1185">Reference proteome</keyword>